<evidence type="ECO:0000313" key="3">
    <source>
        <dbReference type="Proteomes" id="UP000255355"/>
    </source>
</evidence>
<dbReference type="GO" id="GO:0016740">
    <property type="term" value="F:transferase activity"/>
    <property type="evidence" value="ECO:0007669"/>
    <property type="project" value="UniProtKB-KW"/>
</dbReference>
<dbReference type="PANTHER" id="PTHR36836:SF1">
    <property type="entry name" value="COLANIC ACID BIOSYNTHESIS PROTEIN WCAK"/>
    <property type="match status" value="1"/>
</dbReference>
<evidence type="ECO:0000259" key="1">
    <source>
        <dbReference type="Pfam" id="PF04230"/>
    </source>
</evidence>
<dbReference type="RefSeq" id="WP_068021923.1">
    <property type="nucleotide sequence ID" value="NZ_QQAZ01000001.1"/>
</dbReference>
<dbReference type="AlphaFoldDB" id="A0A370HEY3"/>
<dbReference type="Proteomes" id="UP000255355">
    <property type="component" value="Unassembled WGS sequence"/>
</dbReference>
<feature type="domain" description="Polysaccharide pyruvyl transferase" evidence="1">
    <location>
        <begin position="26"/>
        <end position="349"/>
    </location>
</feature>
<gene>
    <name evidence="2" type="ORF">DFR68_101643</name>
</gene>
<dbReference type="InterPro" id="IPR007345">
    <property type="entry name" value="Polysacch_pyruvyl_Trfase"/>
</dbReference>
<name>A0A370HEY3_9NOCA</name>
<dbReference type="EMBL" id="QQAZ01000001">
    <property type="protein sequence ID" value="RDI55807.1"/>
    <property type="molecule type" value="Genomic_DNA"/>
</dbReference>
<sequence length="442" mass="47667">MGEAGAGVGAENIRILIENGEYWLRNRGDIAMMAVTVQRLREHWPGARVGMLTEQPRVLRALLPRAEPIYLGTGGHWGHPGALDRIAAGAALRWRAATDGPKARVRAARKTLRGTAGQHDLPEPPLPAATVDAGLVLAQGGGYMTDVDLYQAHRTLNLLEQARSLGIPTAMIGQGFGPIDDPRLLERAAQVLPGVGFIGLREGRRGPKLLQELGVAPERIMVTGDDAVEPAYRLRQARIGGDLGVCLRITYYARVGESARSALSDVIRTRAAEFGAAVAPLIISEYDSEDRDCTRRLLAGAGRTRAPVGRGGTAEEVMRQVSRCRVVVTSAYHLAVFALSQGIPAVGLTASRYYDDKFHGLADMFGTGLRVVDMDDPDLRRTLTAAVRELWESAPELRDPLQHRAVAQIDAARAGMRRVYRLVEGEHSAATPSDTAPAQGNP</sequence>
<proteinExistence type="predicted"/>
<dbReference type="PANTHER" id="PTHR36836">
    <property type="entry name" value="COLANIC ACID BIOSYNTHESIS PROTEIN WCAK"/>
    <property type="match status" value="1"/>
</dbReference>
<comment type="caution">
    <text evidence="2">The sequence shown here is derived from an EMBL/GenBank/DDBJ whole genome shotgun (WGS) entry which is preliminary data.</text>
</comment>
<keyword evidence="2" id="KW-0808">Transferase</keyword>
<evidence type="ECO:0000313" key="2">
    <source>
        <dbReference type="EMBL" id="RDI55807.1"/>
    </source>
</evidence>
<dbReference type="STRING" id="1210089.GCA_001613165_04136"/>
<dbReference type="Pfam" id="PF04230">
    <property type="entry name" value="PS_pyruv_trans"/>
    <property type="match status" value="1"/>
</dbReference>
<accession>A0A370HEY3</accession>
<reference evidence="2 3" key="1">
    <citation type="submission" date="2018-07" db="EMBL/GenBank/DDBJ databases">
        <title>Genomic Encyclopedia of Type Strains, Phase IV (KMG-IV): sequencing the most valuable type-strain genomes for metagenomic binning, comparative biology and taxonomic classification.</title>
        <authorList>
            <person name="Goeker M."/>
        </authorList>
    </citation>
    <scope>NUCLEOTIDE SEQUENCE [LARGE SCALE GENOMIC DNA]</scope>
    <source>
        <strain evidence="2 3">DSM 44952</strain>
    </source>
</reference>
<keyword evidence="3" id="KW-1185">Reference proteome</keyword>
<protein>
    <submittedName>
        <fullName evidence="2">Polysaccharide pyruvyl transferase WcaK-like protein</fullName>
    </submittedName>
</protein>
<organism evidence="2 3">
    <name type="scientific">Nocardia mexicana</name>
    <dbReference type="NCBI Taxonomy" id="279262"/>
    <lineage>
        <taxon>Bacteria</taxon>
        <taxon>Bacillati</taxon>
        <taxon>Actinomycetota</taxon>
        <taxon>Actinomycetes</taxon>
        <taxon>Mycobacteriales</taxon>
        <taxon>Nocardiaceae</taxon>
        <taxon>Nocardia</taxon>
    </lineage>
</organism>